<accession>A0A0S4VKB9</accession>
<evidence type="ECO:0000313" key="2">
    <source>
        <dbReference type="EMBL" id="CUV34834.1"/>
    </source>
</evidence>
<proteinExistence type="predicted"/>
<name>A0A0S4VKB9_RALSL</name>
<dbReference type="EMBL" id="LN899823">
    <property type="protein sequence ID" value="CUV22561.1"/>
    <property type="molecule type" value="Genomic_DNA"/>
</dbReference>
<evidence type="ECO:0000313" key="4">
    <source>
        <dbReference type="EMBL" id="CUV64019.1"/>
    </source>
</evidence>
<protein>
    <submittedName>
        <fullName evidence="2">Uncharacterized protein</fullName>
    </submittedName>
</protein>
<gene>
    <name evidence="4" type="ORF">RD1301_v1_4490004</name>
    <name evidence="1" type="ORF">RUN1744_v1_200031</name>
    <name evidence="2" type="ORF">TD1301_v1_1070031</name>
    <name evidence="3" type="ORF">TF3108_v1_1370001</name>
</gene>
<reference evidence="2" key="1">
    <citation type="submission" date="2015-10" db="EMBL/GenBank/DDBJ databases">
        <authorList>
            <person name="Gilbert D.G."/>
        </authorList>
    </citation>
    <scope>NUCLEOTIDE SEQUENCE</scope>
    <source>
        <strain evidence="2">Phyl III-seqv23</strain>
    </source>
</reference>
<evidence type="ECO:0000313" key="1">
    <source>
        <dbReference type="EMBL" id="CUV22561.1"/>
    </source>
</evidence>
<dbReference type="EMBL" id="LN899826">
    <property type="protein sequence ID" value="CUV42610.1"/>
    <property type="molecule type" value="Genomic_DNA"/>
</dbReference>
<organism evidence="2">
    <name type="scientific">Ralstonia solanacearum</name>
    <name type="common">Pseudomonas solanacearum</name>
    <dbReference type="NCBI Taxonomy" id="305"/>
    <lineage>
        <taxon>Bacteria</taxon>
        <taxon>Pseudomonadati</taxon>
        <taxon>Pseudomonadota</taxon>
        <taxon>Betaproteobacteria</taxon>
        <taxon>Burkholderiales</taxon>
        <taxon>Burkholderiaceae</taxon>
        <taxon>Ralstonia</taxon>
        <taxon>Ralstonia solanacearum species complex</taxon>
    </lineage>
</organism>
<sequence>MDLMVKIALKIGGDLMGGNLSAIGRNVTIDAAVGGWGYER</sequence>
<dbReference type="EMBL" id="LN899822">
    <property type="protein sequence ID" value="CUV64019.1"/>
    <property type="molecule type" value="Genomic_DNA"/>
</dbReference>
<dbReference type="EMBL" id="LN899825">
    <property type="protein sequence ID" value="CUV34834.1"/>
    <property type="molecule type" value="Genomic_DNA"/>
</dbReference>
<dbReference type="AlphaFoldDB" id="A0A0S4VKB9"/>
<evidence type="ECO:0000313" key="3">
    <source>
        <dbReference type="EMBL" id="CUV42610.1"/>
    </source>
</evidence>